<sequence>MARWTVFFLTAAAGSFITWMAIVTALGESGDGSLGLTAVVALQNCLIILLLVAVLERLTKK</sequence>
<reference evidence="2 3" key="1">
    <citation type="submission" date="2015-01" db="EMBL/GenBank/DDBJ databases">
        <authorList>
            <person name="Filippidou S."/>
            <person name="Jeanneret N."/>
            <person name="Russel-Delif L."/>
            <person name="Junier T."/>
            <person name="Wunderlin T."/>
            <person name="Molina V."/>
            <person name="Johnson S.L."/>
            <person name="Davenport K.W."/>
            <person name="Chain P.S."/>
            <person name="Dorador C."/>
            <person name="Junier P."/>
        </authorList>
    </citation>
    <scope>NUCLEOTIDE SEQUENCE [LARGE SCALE GENOMIC DNA]</scope>
    <source>
        <strain evidence="2 3">Et7/4</strain>
    </source>
</reference>
<dbReference type="PATRIC" id="fig|1462.6.peg.3364"/>
<keyword evidence="1" id="KW-1133">Transmembrane helix</keyword>
<proteinExistence type="predicted"/>
<keyword evidence="1" id="KW-0472">Membrane</keyword>
<evidence type="ECO:0000313" key="3">
    <source>
        <dbReference type="Proteomes" id="UP000032522"/>
    </source>
</evidence>
<dbReference type="RefSeq" id="WP_044732536.1">
    <property type="nucleotide sequence ID" value="NZ_JYBP01000003.1"/>
</dbReference>
<dbReference type="AlphaFoldDB" id="A0A0D8BVK1"/>
<gene>
    <name evidence="2" type="ORF">LG52_3068</name>
</gene>
<protein>
    <submittedName>
        <fullName evidence="2">Putative membrane protein</fullName>
    </submittedName>
</protein>
<feature type="transmembrane region" description="Helical" evidence="1">
    <location>
        <begin position="35"/>
        <end position="55"/>
    </location>
</feature>
<dbReference type="EMBL" id="JYBP01000003">
    <property type="protein sequence ID" value="KJE27412.1"/>
    <property type="molecule type" value="Genomic_DNA"/>
</dbReference>
<evidence type="ECO:0000256" key="1">
    <source>
        <dbReference type="SAM" id="Phobius"/>
    </source>
</evidence>
<keyword evidence="1" id="KW-0812">Transmembrane</keyword>
<evidence type="ECO:0000313" key="2">
    <source>
        <dbReference type="EMBL" id="KJE27412.1"/>
    </source>
</evidence>
<dbReference type="Proteomes" id="UP000032522">
    <property type="component" value="Unassembled WGS sequence"/>
</dbReference>
<organism evidence="2 3">
    <name type="scientific">Geobacillus kaustophilus</name>
    <dbReference type="NCBI Taxonomy" id="1462"/>
    <lineage>
        <taxon>Bacteria</taxon>
        <taxon>Bacillati</taxon>
        <taxon>Bacillota</taxon>
        <taxon>Bacilli</taxon>
        <taxon>Bacillales</taxon>
        <taxon>Anoxybacillaceae</taxon>
        <taxon>Geobacillus</taxon>
        <taxon>Geobacillus thermoleovorans group</taxon>
    </lineage>
</organism>
<dbReference type="OrthoDB" id="2973505at2"/>
<accession>A0A0D8BVK1</accession>
<name>A0A0D8BVK1_GEOKU</name>
<comment type="caution">
    <text evidence="2">The sequence shown here is derived from an EMBL/GenBank/DDBJ whole genome shotgun (WGS) entry which is preliminary data.</text>
</comment>